<name>A0A7S2KAT2_9STRA</name>
<feature type="compositionally biased region" description="Low complexity" evidence="1">
    <location>
        <begin position="184"/>
        <end position="198"/>
    </location>
</feature>
<sequence>MTKRGRSREWQALAYPSNAQKSMLYKLVALGHNKEKQSCLSDRAVTNRILVRGGVVSEKQQQQQINLFPLQHHVVIACLRSMLILDGQIDGRTFQLKHIGLQRRMQDDDSDSSNGHNQQNDDAVVIVEHHRYDKNSAEDLTQDVLRRAMERYFEASAHCFCRSQPCEAEDQEDTTEDDADILTSSNTINGSNSSSSSSFADQDDCFCEASTEEDAFGCASNASTGMIHLSIDAEEYFRRKAQYFTHFLLSSFSDFVLRLFCNRGVCTPREKLESSIATLLFDVSHAMFAWQQTEKEILENAAITKSDICSRNEIDAKVFDTLLGDDERALKRIGGFQSNSLLPSALSIARLKARNMSWSRFATTLGGGLSISPRVNFDRRMRAKRRRYSGGDDSTFSRAQPRSRSNSTISSASGGSTRSRSNSSAAITDTDMSIASSGADNYLRLSIARTASNKWGVTLVREGKTCVVHNISDDVVVDAEVDNSEEEQGHESPSKLQTGDVIVSFVDEQGKLFSTASANYDDEDSLWFDAAVDAFKRSQSLCVTVKRVQAASDF</sequence>
<dbReference type="AlphaFoldDB" id="A0A7S2KAT2"/>
<gene>
    <name evidence="2" type="ORF">LDAN0321_LOCUS7508</name>
</gene>
<feature type="region of interest" description="Disordered" evidence="1">
    <location>
        <begin position="170"/>
        <end position="198"/>
    </location>
</feature>
<feature type="compositionally biased region" description="Low complexity" evidence="1">
    <location>
        <begin position="403"/>
        <end position="425"/>
    </location>
</feature>
<feature type="region of interest" description="Disordered" evidence="1">
    <location>
        <begin position="382"/>
        <end position="425"/>
    </location>
</feature>
<accession>A0A7S2KAT2</accession>
<dbReference type="EMBL" id="HBGY01011854">
    <property type="protein sequence ID" value="CAD9571413.1"/>
    <property type="molecule type" value="Transcribed_RNA"/>
</dbReference>
<evidence type="ECO:0000256" key="1">
    <source>
        <dbReference type="SAM" id="MobiDB-lite"/>
    </source>
</evidence>
<evidence type="ECO:0000313" key="2">
    <source>
        <dbReference type="EMBL" id="CAD9571413.1"/>
    </source>
</evidence>
<reference evidence="2" key="1">
    <citation type="submission" date="2021-01" db="EMBL/GenBank/DDBJ databases">
        <authorList>
            <person name="Corre E."/>
            <person name="Pelletier E."/>
            <person name="Niang G."/>
            <person name="Scheremetjew M."/>
            <person name="Finn R."/>
            <person name="Kale V."/>
            <person name="Holt S."/>
            <person name="Cochrane G."/>
            <person name="Meng A."/>
            <person name="Brown T."/>
            <person name="Cohen L."/>
        </authorList>
    </citation>
    <scope>NUCLEOTIDE SEQUENCE</scope>
    <source>
        <strain evidence="2">B650</strain>
    </source>
</reference>
<protein>
    <submittedName>
        <fullName evidence="2">Uncharacterized protein</fullName>
    </submittedName>
</protein>
<proteinExistence type="predicted"/>
<feature type="compositionally biased region" description="Polar residues" evidence="1">
    <location>
        <begin position="392"/>
        <end position="402"/>
    </location>
</feature>
<organism evidence="2">
    <name type="scientific">Leptocylindrus danicus</name>
    <dbReference type="NCBI Taxonomy" id="163516"/>
    <lineage>
        <taxon>Eukaryota</taxon>
        <taxon>Sar</taxon>
        <taxon>Stramenopiles</taxon>
        <taxon>Ochrophyta</taxon>
        <taxon>Bacillariophyta</taxon>
        <taxon>Coscinodiscophyceae</taxon>
        <taxon>Chaetocerotophycidae</taxon>
        <taxon>Leptocylindrales</taxon>
        <taxon>Leptocylindraceae</taxon>
        <taxon>Leptocylindrus</taxon>
    </lineage>
</organism>
<feature type="compositionally biased region" description="Acidic residues" evidence="1">
    <location>
        <begin position="170"/>
        <end position="180"/>
    </location>
</feature>